<accession>A0A0A9C2V7</accession>
<evidence type="ECO:0000313" key="1">
    <source>
        <dbReference type="EMBL" id="JAD65887.1"/>
    </source>
</evidence>
<protein>
    <submittedName>
        <fullName evidence="1">Uncharacterized protein</fullName>
    </submittedName>
</protein>
<dbReference type="EMBL" id="GBRH01232008">
    <property type="protein sequence ID" value="JAD65887.1"/>
    <property type="molecule type" value="Transcribed_RNA"/>
</dbReference>
<reference evidence="1" key="2">
    <citation type="journal article" date="2015" name="Data Brief">
        <title>Shoot transcriptome of the giant reed, Arundo donax.</title>
        <authorList>
            <person name="Barrero R.A."/>
            <person name="Guerrero F.D."/>
            <person name="Moolhuijzen P."/>
            <person name="Goolsby J.A."/>
            <person name="Tidwell J."/>
            <person name="Bellgard S.E."/>
            <person name="Bellgard M.I."/>
        </authorList>
    </citation>
    <scope>NUCLEOTIDE SEQUENCE</scope>
    <source>
        <tissue evidence="1">Shoot tissue taken approximately 20 cm above the soil surface</tissue>
    </source>
</reference>
<name>A0A0A9C2V7_ARUDO</name>
<sequence length="28" mass="3222">MLEPIASQWLCQVKDIISIRQCFPVCIS</sequence>
<proteinExistence type="predicted"/>
<organism evidence="1">
    <name type="scientific">Arundo donax</name>
    <name type="common">Giant reed</name>
    <name type="synonym">Donax arundinaceus</name>
    <dbReference type="NCBI Taxonomy" id="35708"/>
    <lineage>
        <taxon>Eukaryota</taxon>
        <taxon>Viridiplantae</taxon>
        <taxon>Streptophyta</taxon>
        <taxon>Embryophyta</taxon>
        <taxon>Tracheophyta</taxon>
        <taxon>Spermatophyta</taxon>
        <taxon>Magnoliopsida</taxon>
        <taxon>Liliopsida</taxon>
        <taxon>Poales</taxon>
        <taxon>Poaceae</taxon>
        <taxon>PACMAD clade</taxon>
        <taxon>Arundinoideae</taxon>
        <taxon>Arundineae</taxon>
        <taxon>Arundo</taxon>
    </lineage>
</organism>
<reference evidence="1" key="1">
    <citation type="submission" date="2014-09" db="EMBL/GenBank/DDBJ databases">
        <authorList>
            <person name="Magalhaes I.L.F."/>
            <person name="Oliveira U."/>
            <person name="Santos F.R."/>
            <person name="Vidigal T.H.D.A."/>
            <person name="Brescovit A.D."/>
            <person name="Santos A.J."/>
        </authorList>
    </citation>
    <scope>NUCLEOTIDE SEQUENCE</scope>
    <source>
        <tissue evidence="1">Shoot tissue taken approximately 20 cm above the soil surface</tissue>
    </source>
</reference>
<dbReference type="AlphaFoldDB" id="A0A0A9C2V7"/>